<keyword evidence="3" id="KW-1185">Reference proteome</keyword>
<protein>
    <recommendedName>
        <fullName evidence="4">Lipocalin-like domain-containing protein</fullName>
    </recommendedName>
</protein>
<evidence type="ECO:0000256" key="1">
    <source>
        <dbReference type="SAM" id="SignalP"/>
    </source>
</evidence>
<dbReference type="PROSITE" id="PS51257">
    <property type="entry name" value="PROKAR_LIPOPROTEIN"/>
    <property type="match status" value="1"/>
</dbReference>
<accession>A0A6P1VWM9</accession>
<dbReference type="AlphaFoldDB" id="A0A6P1VWM9"/>
<keyword evidence="1" id="KW-0732">Signal</keyword>
<proteinExistence type="predicted"/>
<name>A0A6P1VWM9_9BACT</name>
<reference evidence="2 3" key="1">
    <citation type="submission" date="2019-11" db="EMBL/GenBank/DDBJ databases">
        <title>Spirosoma endbachense sp. nov., isolated from a natural salt meadow.</title>
        <authorList>
            <person name="Rojas J."/>
            <person name="Ambika Manirajan B."/>
            <person name="Ratering S."/>
            <person name="Suarez C."/>
            <person name="Geissler-Plaum R."/>
            <person name="Schnell S."/>
        </authorList>
    </citation>
    <scope>NUCLEOTIDE SEQUENCE [LARGE SCALE GENOMIC DNA]</scope>
    <source>
        <strain evidence="2 3">I-24</strain>
    </source>
</reference>
<evidence type="ECO:0000313" key="3">
    <source>
        <dbReference type="Proteomes" id="UP000464577"/>
    </source>
</evidence>
<dbReference type="Gene3D" id="2.40.128.490">
    <property type="entry name" value="Uncharacterised protein PF14869, DUF4488"/>
    <property type="match status" value="1"/>
</dbReference>
<feature type="signal peptide" evidence="1">
    <location>
        <begin position="1"/>
        <end position="18"/>
    </location>
</feature>
<evidence type="ECO:0008006" key="4">
    <source>
        <dbReference type="Google" id="ProtNLM"/>
    </source>
</evidence>
<organism evidence="2 3">
    <name type="scientific">Spirosoma endbachense</name>
    <dbReference type="NCBI Taxonomy" id="2666025"/>
    <lineage>
        <taxon>Bacteria</taxon>
        <taxon>Pseudomonadati</taxon>
        <taxon>Bacteroidota</taxon>
        <taxon>Cytophagia</taxon>
        <taxon>Cytophagales</taxon>
        <taxon>Cytophagaceae</taxon>
        <taxon>Spirosoma</taxon>
    </lineage>
</organism>
<feature type="chain" id="PRO_5026743203" description="Lipocalin-like domain-containing protein" evidence="1">
    <location>
        <begin position="19"/>
        <end position="150"/>
    </location>
</feature>
<gene>
    <name evidence="2" type="ORF">GJR95_22010</name>
</gene>
<dbReference type="RefSeq" id="WP_162387923.1">
    <property type="nucleotide sequence ID" value="NZ_CP045997.1"/>
</dbReference>
<dbReference type="KEGG" id="senf:GJR95_22010"/>
<evidence type="ECO:0000313" key="2">
    <source>
        <dbReference type="EMBL" id="QHV97513.1"/>
    </source>
</evidence>
<sequence length="150" mass="16708">MKVRIVLSLIGAMATLYACNTKQTPTPIVGTWELVSATTTEKDTTFSTFDPKHKMIKIINATHFAFLNHAISPGKDSTAGEFTAGGGKYTLVDSVYTEHLEYFSDKAWENNKFQFVVKIAGDTLVQKGVEKVDKLGIDRIIIEKYKRVTD</sequence>
<dbReference type="Proteomes" id="UP000464577">
    <property type="component" value="Chromosome"/>
</dbReference>
<dbReference type="EMBL" id="CP045997">
    <property type="protein sequence ID" value="QHV97513.1"/>
    <property type="molecule type" value="Genomic_DNA"/>
</dbReference>